<dbReference type="InterPro" id="IPR004869">
    <property type="entry name" value="MMPL_dom"/>
</dbReference>
<dbReference type="Pfam" id="PF03176">
    <property type="entry name" value="MMPL"/>
    <property type="match status" value="1"/>
</dbReference>
<evidence type="ECO:0000256" key="3">
    <source>
        <dbReference type="ARBA" id="ARBA00022989"/>
    </source>
</evidence>
<comment type="subcellular location">
    <subcellularLocation>
        <location evidence="1">Membrane</location>
        <topology evidence="1">Multi-pass membrane protein</topology>
    </subcellularLocation>
</comment>
<keyword evidence="4" id="KW-0472">Membrane</keyword>
<dbReference type="Proteomes" id="UP000509345">
    <property type="component" value="Chromosome"/>
</dbReference>
<feature type="compositionally biased region" description="Basic and acidic residues" evidence="5">
    <location>
        <begin position="129"/>
        <end position="145"/>
    </location>
</feature>
<dbReference type="RefSeq" id="WP_164359050.1">
    <property type="nucleotide sequence ID" value="NZ_CP054926.1"/>
</dbReference>
<reference evidence="7 9" key="1">
    <citation type="submission" date="2020-01" db="EMBL/GenBank/DDBJ databases">
        <title>Insect and environment-associated Actinomycetes.</title>
        <authorList>
            <person name="Currrie C."/>
            <person name="Chevrette M."/>
            <person name="Carlson C."/>
            <person name="Stubbendieck R."/>
            <person name="Wendt-Pienkowski E."/>
        </authorList>
    </citation>
    <scope>NUCLEOTIDE SEQUENCE [LARGE SCALE GENOMIC DNA]</scope>
    <source>
        <strain evidence="7 9">SID14438</strain>
    </source>
</reference>
<organism evidence="7 9">
    <name type="scientific">Streptomyces microflavus</name>
    <name type="common">Streptomyces lipmanii</name>
    <dbReference type="NCBI Taxonomy" id="1919"/>
    <lineage>
        <taxon>Bacteria</taxon>
        <taxon>Bacillati</taxon>
        <taxon>Actinomycetota</taxon>
        <taxon>Actinomycetes</taxon>
        <taxon>Kitasatosporales</taxon>
        <taxon>Streptomycetaceae</taxon>
        <taxon>Streptomyces</taxon>
    </lineage>
</organism>
<proteinExistence type="predicted"/>
<evidence type="ECO:0000256" key="1">
    <source>
        <dbReference type="ARBA" id="ARBA00004141"/>
    </source>
</evidence>
<gene>
    <name evidence="7" type="ORF">G3I39_36660</name>
    <name evidence="8" type="ORF">HUT09_17050</name>
</gene>
<name>A0A6N9VM12_STRMI</name>
<evidence type="ECO:0000256" key="5">
    <source>
        <dbReference type="SAM" id="MobiDB-lite"/>
    </source>
</evidence>
<dbReference type="GeneID" id="87632945"/>
<reference evidence="8 10" key="2">
    <citation type="submission" date="2020-06" db="EMBL/GenBank/DDBJ databases">
        <title>Genome mining for natural products.</title>
        <authorList>
            <person name="Zhang B."/>
            <person name="Shi J."/>
            <person name="Ge H."/>
        </authorList>
    </citation>
    <scope>NUCLEOTIDE SEQUENCE [LARGE SCALE GENOMIC DNA]</scope>
    <source>
        <strain evidence="8 10">NA06532</strain>
    </source>
</reference>
<evidence type="ECO:0000313" key="10">
    <source>
        <dbReference type="Proteomes" id="UP000509345"/>
    </source>
</evidence>
<dbReference type="EMBL" id="CP054926">
    <property type="protein sequence ID" value="QKW44110.1"/>
    <property type="molecule type" value="Genomic_DNA"/>
</dbReference>
<sequence>MKSSGYAEFNRQADESVEKGLLTAESTAIPTTLLLLILVFRSAAAAPLPLAVAGVSVVGSPAIPVVVAQLTSVPVFATDLTTALLLGPGTAPATATAAAAMRGPPMPTSAHQKYGEPIGAPEPGSADPQRNRDLRSIPGTRRDPLQPDFSQVGGGLLMWSLGDSNS</sequence>
<dbReference type="GO" id="GO:0016020">
    <property type="term" value="C:membrane"/>
    <property type="evidence" value="ECO:0007669"/>
    <property type="project" value="UniProtKB-SubCell"/>
</dbReference>
<evidence type="ECO:0000256" key="2">
    <source>
        <dbReference type="ARBA" id="ARBA00022692"/>
    </source>
</evidence>
<protein>
    <submittedName>
        <fullName evidence="7">MMPL family transporter</fullName>
    </submittedName>
</protein>
<evidence type="ECO:0000313" key="7">
    <source>
        <dbReference type="EMBL" id="NEB72565.1"/>
    </source>
</evidence>
<keyword evidence="3" id="KW-1133">Transmembrane helix</keyword>
<dbReference type="Proteomes" id="UP000471648">
    <property type="component" value="Unassembled WGS sequence"/>
</dbReference>
<feature type="domain" description="Membrane transport protein MMPL" evidence="6">
    <location>
        <begin position="5"/>
        <end position="91"/>
    </location>
</feature>
<accession>A0A6N9VM12</accession>
<dbReference type="AlphaFoldDB" id="A0A6N9VM12"/>
<evidence type="ECO:0000259" key="6">
    <source>
        <dbReference type="Pfam" id="PF03176"/>
    </source>
</evidence>
<dbReference type="EMBL" id="JAAGME010001545">
    <property type="protein sequence ID" value="NEB72565.1"/>
    <property type="molecule type" value="Genomic_DNA"/>
</dbReference>
<evidence type="ECO:0000256" key="4">
    <source>
        <dbReference type="ARBA" id="ARBA00023136"/>
    </source>
</evidence>
<evidence type="ECO:0000313" key="9">
    <source>
        <dbReference type="Proteomes" id="UP000471648"/>
    </source>
</evidence>
<feature type="region of interest" description="Disordered" evidence="5">
    <location>
        <begin position="96"/>
        <end position="166"/>
    </location>
</feature>
<evidence type="ECO:0000313" key="8">
    <source>
        <dbReference type="EMBL" id="QKW44110.1"/>
    </source>
</evidence>
<keyword evidence="2" id="KW-0812">Transmembrane</keyword>